<feature type="domain" description="TamA POTRA" evidence="14">
    <location>
        <begin position="38"/>
        <end position="113"/>
    </location>
</feature>
<accession>A5UHI4</accession>
<keyword evidence="5" id="KW-0812">Transmembrane</keyword>
<evidence type="ECO:0000256" key="2">
    <source>
        <dbReference type="ARBA" id="ARBA00010248"/>
    </source>
</evidence>
<dbReference type="KEGG" id="hiq:CGSHiGG_06780"/>
<dbReference type="Pfam" id="PF17243">
    <property type="entry name" value="POTRA_TamA_1"/>
    <property type="match status" value="1"/>
</dbReference>
<evidence type="ECO:0000259" key="14">
    <source>
        <dbReference type="Pfam" id="PF17243"/>
    </source>
</evidence>
<dbReference type="InterPro" id="IPR039910">
    <property type="entry name" value="D15-like"/>
</dbReference>
<evidence type="ECO:0000256" key="6">
    <source>
        <dbReference type="ARBA" id="ARBA00022729"/>
    </source>
</evidence>
<reference evidence="15 16" key="1">
    <citation type="journal article" date="2007" name="Genome Biol.">
        <title>Characterization and modeling of the Haemophilus influenzae core and supragenomes based on the complete genomic sequences of Rd and 12 clinical nontypeable strains.</title>
        <authorList>
            <person name="Hogg J.S."/>
            <person name="Hu F.Z."/>
            <person name="Janto B."/>
            <person name="Boissy R."/>
            <person name="Hayes J."/>
            <person name="Keefe R."/>
            <person name="Post J.C."/>
            <person name="Ehrlich G.D."/>
        </authorList>
    </citation>
    <scope>NUCLEOTIDE SEQUENCE [LARGE SCALE GENOMIC DNA]</scope>
    <source>
        <strain evidence="15 16">PittGG</strain>
    </source>
</reference>
<name>A5UHI4_HAEIG</name>
<evidence type="ECO:0000313" key="15">
    <source>
        <dbReference type="EMBL" id="ABR00240.1"/>
    </source>
</evidence>
<evidence type="ECO:0000256" key="8">
    <source>
        <dbReference type="ARBA" id="ARBA00023237"/>
    </source>
</evidence>
<dbReference type="Pfam" id="PF07244">
    <property type="entry name" value="POTRA"/>
    <property type="match status" value="1"/>
</dbReference>
<evidence type="ECO:0000256" key="9">
    <source>
        <dbReference type="ARBA" id="ARBA00033063"/>
    </source>
</evidence>
<evidence type="ECO:0000256" key="1">
    <source>
        <dbReference type="ARBA" id="ARBA00004442"/>
    </source>
</evidence>
<dbReference type="InterPro" id="IPR035243">
    <property type="entry name" value="TamA_POTRA_Dom_1"/>
</dbReference>
<proteinExistence type="inferred from homology"/>
<evidence type="ECO:0000256" key="3">
    <source>
        <dbReference type="ARBA" id="ARBA00015419"/>
    </source>
</evidence>
<dbReference type="Gene3D" id="2.40.160.50">
    <property type="entry name" value="membrane protein fhac: a member of the omp85/tpsb transporter family"/>
    <property type="match status" value="1"/>
</dbReference>
<keyword evidence="8" id="KW-0998">Cell outer membrane</keyword>
<evidence type="ECO:0000256" key="11">
    <source>
        <dbReference type="SAM" id="SignalP"/>
    </source>
</evidence>
<keyword evidence="7" id="KW-0472">Membrane</keyword>
<evidence type="ECO:0000259" key="12">
    <source>
        <dbReference type="Pfam" id="PF01103"/>
    </source>
</evidence>
<dbReference type="InterPro" id="IPR010827">
    <property type="entry name" value="BamA/TamA_POTRA"/>
</dbReference>
<dbReference type="PANTHER" id="PTHR12815:SF47">
    <property type="entry name" value="TRANSLOCATION AND ASSEMBLY MODULE SUBUNIT TAMA"/>
    <property type="match status" value="1"/>
</dbReference>
<evidence type="ECO:0000313" key="16">
    <source>
        <dbReference type="Proteomes" id="UP000001990"/>
    </source>
</evidence>
<comment type="subcellular location">
    <subcellularLocation>
        <location evidence="1">Cell outer membrane</location>
    </subcellularLocation>
</comment>
<dbReference type="FunFam" id="3.10.20.310:FF:000008">
    <property type="entry name" value="Outer membrane protein, OMP85 family"/>
    <property type="match status" value="1"/>
</dbReference>
<feature type="domain" description="POTRA" evidence="13">
    <location>
        <begin position="202"/>
        <end position="270"/>
    </location>
</feature>
<feature type="signal peptide" evidence="11">
    <location>
        <begin position="1"/>
        <end position="33"/>
    </location>
</feature>
<sequence>MQFTQKILALKMKKISLKLTALFLALSCFPAFAEQTVDIEVQGIRGFRAVRNTDLNVNLINKEEMDGSERYQHLVTKAVDRGLRVFGYYESSVRFERKQRQGKRDLLIAHVTPGEPTKIAGTDVQIEGEAAQDENFDALRKNLPKEGVLVEHQTYDDYKTAISRLALNRGYFDGNFKISRLEISPETHQAWWRMLFDSGVRYHYGNITFSHSQIRDDYLNNILNIKSGDPYLMNNLSDLTSDFSSSNWFSSVLVQPNVNHKSKTVDVEIILYPRKKNAMELGVGFATDGGVHGQIGWTKPWINSRGHSLRSNLYLSAPKQTLEATYRMPLLKNPLNYYYDFAVGWEGEKENDTNTRVLTLSALRYWNNAHGWQYFGGLRTRYDSFTQADITDKTLLLYPTVGFTRTRLRGGSFATWGDVQKITFDLSKRIWLSESSFIKVQASSAWVRTYAENHRIVARAEIGYLHTKDIEKIPPTLRFFAGGDRSVRGYGYKKIAPKNKNGKLVGGSRLLTTSLEYQYQVYPNWWAATFADSGLAADNYTAKELRYGAGVGVRWASPVGAIKFDIATPIRDKDNSKNIQFYIGLGTEI</sequence>
<evidence type="ECO:0000256" key="4">
    <source>
        <dbReference type="ARBA" id="ARBA00022452"/>
    </source>
</evidence>
<dbReference type="GO" id="GO:0009306">
    <property type="term" value="P:protein secretion"/>
    <property type="evidence" value="ECO:0007669"/>
    <property type="project" value="TreeGrafter"/>
</dbReference>
<comment type="similarity">
    <text evidence="2">Belongs to the TamA family.</text>
</comment>
<evidence type="ECO:0000256" key="5">
    <source>
        <dbReference type="ARBA" id="ARBA00022692"/>
    </source>
</evidence>
<dbReference type="Gene3D" id="3.10.20.310">
    <property type="entry name" value="membrane protein fhac"/>
    <property type="match status" value="3"/>
</dbReference>
<evidence type="ECO:0000259" key="13">
    <source>
        <dbReference type="Pfam" id="PF07244"/>
    </source>
</evidence>
<comment type="subunit">
    <text evidence="10">Interacts with TamB to form the translocation and assembly module (TAM).</text>
</comment>
<dbReference type="Pfam" id="PF01103">
    <property type="entry name" value="Omp85"/>
    <property type="match status" value="1"/>
</dbReference>
<protein>
    <recommendedName>
        <fullName evidence="3">Translocation and assembly module subunit TamA</fullName>
    </recommendedName>
    <alternativeName>
        <fullName evidence="9">Autotransporter assembly factor TamA</fullName>
    </alternativeName>
</protein>
<evidence type="ECO:0000256" key="7">
    <source>
        <dbReference type="ARBA" id="ARBA00023136"/>
    </source>
</evidence>
<keyword evidence="4" id="KW-1134">Transmembrane beta strand</keyword>
<dbReference type="HOGENOM" id="CLU_018618_1_0_6"/>
<dbReference type="InterPro" id="IPR000184">
    <property type="entry name" value="Bac_surfAg_D15"/>
</dbReference>
<dbReference type="GO" id="GO:0097347">
    <property type="term" value="C:TAM protein secretion complex"/>
    <property type="evidence" value="ECO:0007669"/>
    <property type="project" value="TreeGrafter"/>
</dbReference>
<gene>
    <name evidence="15" type="ordered locus">CGSHiGG_06780</name>
</gene>
<dbReference type="EMBL" id="CP000672">
    <property type="protein sequence ID" value="ABR00240.1"/>
    <property type="molecule type" value="Genomic_DNA"/>
</dbReference>
<feature type="domain" description="Bacterial surface antigen (D15)" evidence="12">
    <location>
        <begin position="289"/>
        <end position="588"/>
    </location>
</feature>
<dbReference type="AlphaFoldDB" id="A5UHI4"/>
<feature type="chain" id="PRO_5002687884" description="Translocation and assembly module subunit TamA" evidence="11">
    <location>
        <begin position="34"/>
        <end position="589"/>
    </location>
</feature>
<organism evidence="15 16">
    <name type="scientific">Haemophilus influenzae (strain PittGG)</name>
    <dbReference type="NCBI Taxonomy" id="374931"/>
    <lineage>
        <taxon>Bacteria</taxon>
        <taxon>Pseudomonadati</taxon>
        <taxon>Pseudomonadota</taxon>
        <taxon>Gammaproteobacteria</taxon>
        <taxon>Pasteurellales</taxon>
        <taxon>Pasteurellaceae</taxon>
        <taxon>Haemophilus</taxon>
    </lineage>
</organism>
<evidence type="ECO:0000256" key="10">
    <source>
        <dbReference type="ARBA" id="ARBA00093548"/>
    </source>
</evidence>
<dbReference type="Proteomes" id="UP000001990">
    <property type="component" value="Chromosome"/>
</dbReference>
<keyword evidence="6 11" id="KW-0732">Signal</keyword>
<dbReference type="GO" id="GO:0009279">
    <property type="term" value="C:cell outer membrane"/>
    <property type="evidence" value="ECO:0007669"/>
    <property type="project" value="UniProtKB-SubCell"/>
</dbReference>
<dbReference type="PANTHER" id="PTHR12815">
    <property type="entry name" value="SORTING AND ASSEMBLY MACHINERY SAMM50 PROTEIN FAMILY MEMBER"/>
    <property type="match status" value="1"/>
</dbReference>